<evidence type="ECO:0000259" key="5">
    <source>
        <dbReference type="PROSITE" id="PS50118"/>
    </source>
</evidence>
<feature type="domain" description="HMG box" evidence="5">
    <location>
        <begin position="89"/>
        <end position="158"/>
    </location>
</feature>
<dbReference type="PANTHER" id="PTHR45789:SF2">
    <property type="entry name" value="FI18025P1"/>
    <property type="match status" value="1"/>
</dbReference>
<evidence type="ECO:0000313" key="6">
    <source>
        <dbReference type="EMBL" id="RFU76035.1"/>
    </source>
</evidence>
<dbReference type="STRING" id="490622.A0A395NIU4"/>
<organism evidence="6 7">
    <name type="scientific">Trichoderma arundinaceum</name>
    <dbReference type="NCBI Taxonomy" id="490622"/>
    <lineage>
        <taxon>Eukaryota</taxon>
        <taxon>Fungi</taxon>
        <taxon>Dikarya</taxon>
        <taxon>Ascomycota</taxon>
        <taxon>Pezizomycotina</taxon>
        <taxon>Sordariomycetes</taxon>
        <taxon>Hypocreomycetidae</taxon>
        <taxon>Hypocreales</taxon>
        <taxon>Hypocreaceae</taxon>
        <taxon>Trichoderma</taxon>
    </lineage>
</organism>
<dbReference type="AlphaFoldDB" id="A0A395NIU4"/>
<feature type="compositionally biased region" description="Basic and acidic residues" evidence="4">
    <location>
        <begin position="27"/>
        <end position="37"/>
    </location>
</feature>
<dbReference type="InterPro" id="IPR009071">
    <property type="entry name" value="HMG_box_dom"/>
</dbReference>
<name>A0A395NIU4_TRIAR</name>
<dbReference type="SUPFAM" id="SSF47095">
    <property type="entry name" value="HMG-box"/>
    <property type="match status" value="1"/>
</dbReference>
<evidence type="ECO:0000313" key="7">
    <source>
        <dbReference type="Proteomes" id="UP000266272"/>
    </source>
</evidence>
<dbReference type="SMART" id="SM00398">
    <property type="entry name" value="HMG"/>
    <property type="match status" value="1"/>
</dbReference>
<dbReference type="CDD" id="cd01389">
    <property type="entry name" value="HMG-box_ROX1-like"/>
    <property type="match status" value="1"/>
</dbReference>
<feature type="compositionally biased region" description="Polar residues" evidence="4">
    <location>
        <begin position="1"/>
        <end position="10"/>
    </location>
</feature>
<dbReference type="Proteomes" id="UP000266272">
    <property type="component" value="Unassembled WGS sequence"/>
</dbReference>
<dbReference type="OrthoDB" id="2307332at2759"/>
<evidence type="ECO:0000256" key="2">
    <source>
        <dbReference type="ARBA" id="ARBA00023242"/>
    </source>
</evidence>
<feature type="DNA-binding region" description="HMG box" evidence="3">
    <location>
        <begin position="89"/>
        <end position="158"/>
    </location>
</feature>
<feature type="region of interest" description="Disordered" evidence="4">
    <location>
        <begin position="1"/>
        <end position="49"/>
    </location>
</feature>
<dbReference type="GO" id="GO:0000981">
    <property type="term" value="F:DNA-binding transcription factor activity, RNA polymerase II-specific"/>
    <property type="evidence" value="ECO:0007669"/>
    <property type="project" value="TreeGrafter"/>
</dbReference>
<feature type="region of interest" description="Disordered" evidence="4">
    <location>
        <begin position="192"/>
        <end position="214"/>
    </location>
</feature>
<protein>
    <submittedName>
        <fullName evidence="6">Hmg box</fullName>
    </submittedName>
</protein>
<keyword evidence="7" id="KW-1185">Reference proteome</keyword>
<sequence>MSGVTRTQTTSRSSEPAASRSRSGCRPSRERRTEKRMKNSKRRDHPSSLGRALSEIASEVPHILVPDATAFATRAIELRREEAASAGKIKRPLNAFMLYRRSYQNVAKTCCTRNNHQQVSAVCGDSWTTCEPQDIVSEFNRLATIERQMHEQAFPNYKYDPLHTKKGDDKDEVPSPQLGTIDLEHVGGRGFSRANIGRRNGRKTLKHSEFPHSSKALIPQPVDEQQLIPARPLVSHSYWTSPVMQPYSVPYSEDQHTFLDPGSFQPSCISSGEDRLVCSSSSSAFHGLYADTVDHGLLTEIYIDPALLPCQPSMVHGLPNYSYTVPEQWHRRGVERSRTGAMMPDLDMEEAHDAYLRGTKHDWKIEQLDEPSQFEDWMSQADM</sequence>
<comment type="caution">
    <text evidence="6">The sequence shown here is derived from an EMBL/GenBank/DDBJ whole genome shotgun (WGS) entry which is preliminary data.</text>
</comment>
<dbReference type="PROSITE" id="PS50118">
    <property type="entry name" value="HMG_BOX_2"/>
    <property type="match status" value="1"/>
</dbReference>
<keyword evidence="1 3" id="KW-0238">DNA-binding</keyword>
<dbReference type="InterPro" id="IPR051356">
    <property type="entry name" value="SOX/SOX-like_TF"/>
</dbReference>
<evidence type="ECO:0000256" key="4">
    <source>
        <dbReference type="SAM" id="MobiDB-lite"/>
    </source>
</evidence>
<keyword evidence="2 3" id="KW-0539">Nucleus</keyword>
<reference evidence="6 7" key="1">
    <citation type="journal article" date="2018" name="PLoS Pathog.">
        <title>Evolution of structural diversity of trichothecenes, a family of toxins produced by plant pathogenic and entomopathogenic fungi.</title>
        <authorList>
            <person name="Proctor R.H."/>
            <person name="McCormick S.P."/>
            <person name="Kim H.S."/>
            <person name="Cardoza R.E."/>
            <person name="Stanley A.M."/>
            <person name="Lindo L."/>
            <person name="Kelly A."/>
            <person name="Brown D.W."/>
            <person name="Lee T."/>
            <person name="Vaughan M.M."/>
            <person name="Alexander N.J."/>
            <person name="Busman M."/>
            <person name="Gutierrez S."/>
        </authorList>
    </citation>
    <scope>NUCLEOTIDE SEQUENCE [LARGE SCALE GENOMIC DNA]</scope>
    <source>
        <strain evidence="6 7">IBT 40837</strain>
    </source>
</reference>
<feature type="compositionally biased region" description="Low complexity" evidence="4">
    <location>
        <begin position="11"/>
        <end position="22"/>
    </location>
</feature>
<accession>A0A395NIU4</accession>
<dbReference type="Pfam" id="PF00505">
    <property type="entry name" value="HMG_box"/>
    <property type="match status" value="1"/>
</dbReference>
<evidence type="ECO:0000256" key="3">
    <source>
        <dbReference type="PROSITE-ProRule" id="PRU00267"/>
    </source>
</evidence>
<dbReference type="InterPro" id="IPR036910">
    <property type="entry name" value="HMG_box_dom_sf"/>
</dbReference>
<evidence type="ECO:0000256" key="1">
    <source>
        <dbReference type="ARBA" id="ARBA00023125"/>
    </source>
</evidence>
<gene>
    <name evidence="6" type="ORF">TARUN_6211</name>
</gene>
<dbReference type="Gene3D" id="1.10.30.10">
    <property type="entry name" value="High mobility group box domain"/>
    <property type="match status" value="1"/>
</dbReference>
<dbReference type="GO" id="GO:0005634">
    <property type="term" value="C:nucleus"/>
    <property type="evidence" value="ECO:0007669"/>
    <property type="project" value="UniProtKB-UniRule"/>
</dbReference>
<dbReference type="PANTHER" id="PTHR45789">
    <property type="entry name" value="FI18025P1"/>
    <property type="match status" value="1"/>
</dbReference>
<proteinExistence type="predicted"/>
<dbReference type="GO" id="GO:0000978">
    <property type="term" value="F:RNA polymerase II cis-regulatory region sequence-specific DNA binding"/>
    <property type="evidence" value="ECO:0007669"/>
    <property type="project" value="TreeGrafter"/>
</dbReference>
<dbReference type="EMBL" id="PXOA01000390">
    <property type="protein sequence ID" value="RFU76035.1"/>
    <property type="molecule type" value="Genomic_DNA"/>
</dbReference>